<dbReference type="GO" id="GO:0031388">
    <property type="term" value="P:organic acid phosphorylation"/>
    <property type="evidence" value="ECO:0007669"/>
    <property type="project" value="UniProtKB-UniRule"/>
</dbReference>
<dbReference type="PANTHER" id="PTHR21599">
    <property type="entry name" value="GLYCERATE KINASE"/>
    <property type="match status" value="1"/>
</dbReference>
<evidence type="ECO:0000313" key="5">
    <source>
        <dbReference type="EMBL" id="KRL94893.1"/>
    </source>
</evidence>
<dbReference type="AlphaFoldDB" id="A0A0R1UNY4"/>
<dbReference type="GO" id="GO:0008887">
    <property type="term" value="F:glycerate kinase activity"/>
    <property type="evidence" value="ECO:0007669"/>
    <property type="project" value="UniProtKB-UniRule"/>
</dbReference>
<keyword evidence="3 4" id="KW-0418">Kinase</keyword>
<dbReference type="EMBL" id="AZGC01000026">
    <property type="protein sequence ID" value="KRL94893.1"/>
    <property type="molecule type" value="Genomic_DNA"/>
</dbReference>
<evidence type="ECO:0000256" key="1">
    <source>
        <dbReference type="ARBA" id="ARBA00006284"/>
    </source>
</evidence>
<dbReference type="PATRIC" id="fig|1423742.4.peg.977"/>
<gene>
    <name evidence="5" type="ORF">FC21_GL000936</name>
</gene>
<organism evidence="5 6">
    <name type="scientific">Limosilactobacillus equigenerosi DSM 18793 = JCM 14505</name>
    <dbReference type="NCBI Taxonomy" id="1423742"/>
    <lineage>
        <taxon>Bacteria</taxon>
        <taxon>Bacillati</taxon>
        <taxon>Bacillota</taxon>
        <taxon>Bacilli</taxon>
        <taxon>Lactobacillales</taxon>
        <taxon>Lactobacillaceae</taxon>
        <taxon>Limosilactobacillus</taxon>
    </lineage>
</organism>
<evidence type="ECO:0000313" key="6">
    <source>
        <dbReference type="Proteomes" id="UP000051084"/>
    </source>
</evidence>
<dbReference type="InterPro" id="IPR004381">
    <property type="entry name" value="Glycerate_kinase"/>
</dbReference>
<name>A0A0R1UNY4_9LACO</name>
<protein>
    <submittedName>
        <fullName evidence="5">Glycerate kinase</fullName>
    </submittedName>
</protein>
<dbReference type="Gene3D" id="3.40.50.10350">
    <property type="entry name" value="Glycerate kinase, domain 1"/>
    <property type="match status" value="1"/>
</dbReference>
<dbReference type="NCBIfam" id="TIGR00045">
    <property type="entry name" value="glycerate kinase"/>
    <property type="match status" value="1"/>
</dbReference>
<dbReference type="InterPro" id="IPR018197">
    <property type="entry name" value="Glycerate_kinase_RE-like"/>
</dbReference>
<dbReference type="Gene3D" id="3.90.1510.10">
    <property type="entry name" value="Glycerate kinase, domain 2"/>
    <property type="match status" value="1"/>
</dbReference>
<dbReference type="Proteomes" id="UP000051084">
    <property type="component" value="Unassembled WGS sequence"/>
</dbReference>
<dbReference type="InterPro" id="IPR018193">
    <property type="entry name" value="Glyc_kinase_flavodox-like_fold"/>
</dbReference>
<comment type="similarity">
    <text evidence="1 4">Belongs to the glycerate kinase type-1 family.</text>
</comment>
<sequence length="383" mass="39178">MKMKFVIAPDSFKGSLSAFEVANAMAAGMQRVFPTATYDLIPMADGGEGTVEALVRATKGRFLTTLVHNPWDELVPAQYGVLGDGQTAVIEMAAASGIQFITEQTANPLVTTTYGTGELIKAALDQGVQEIIIGLGGSATIDGGSGMAQALGARLLTATGTEIPHGGGGLKELATIDLTALDPRLATTKLTLASDVVNPLIGEQGAAAVFGPQKGATPAMVKRLDANLTHYAEVIKRELGKSVAQLPGAGAAGGLGAGLLAFTNANLQSGIEVVLAATNFRQRCQGATLVLTGEGGLDFQTSFGKAPAGVAQASKSVNPQVPVIALAGRVATSARELYVTTGIDAMFATPTGAKDLPTALKDAREDIAQTAESIGRVIKMMTK</sequence>
<keyword evidence="6" id="KW-1185">Reference proteome</keyword>
<dbReference type="Pfam" id="PF02595">
    <property type="entry name" value="Gly_kinase"/>
    <property type="match status" value="1"/>
</dbReference>
<accession>A0A0R1UNY4</accession>
<dbReference type="SUPFAM" id="SSF110738">
    <property type="entry name" value="Glycerate kinase I"/>
    <property type="match status" value="1"/>
</dbReference>
<comment type="caution">
    <text evidence="5">The sequence shown here is derived from an EMBL/GenBank/DDBJ whole genome shotgun (WGS) entry which is preliminary data.</text>
</comment>
<dbReference type="PANTHER" id="PTHR21599:SF0">
    <property type="entry name" value="GLYCERATE KINASE"/>
    <property type="match status" value="1"/>
</dbReference>
<dbReference type="STRING" id="417373.GCA_001570685_00313"/>
<evidence type="ECO:0000256" key="4">
    <source>
        <dbReference type="PIRNR" id="PIRNR006078"/>
    </source>
</evidence>
<keyword evidence="2 4" id="KW-0808">Transferase</keyword>
<evidence type="ECO:0000256" key="3">
    <source>
        <dbReference type="ARBA" id="ARBA00022777"/>
    </source>
</evidence>
<dbReference type="InterPro" id="IPR036129">
    <property type="entry name" value="Glycerate_kinase_sf"/>
</dbReference>
<proteinExistence type="inferred from homology"/>
<evidence type="ECO:0000256" key="2">
    <source>
        <dbReference type="ARBA" id="ARBA00022679"/>
    </source>
</evidence>
<reference evidence="5 6" key="1">
    <citation type="journal article" date="2015" name="Genome Announc.">
        <title>Expanding the biotechnology potential of lactobacilli through comparative genomics of 213 strains and associated genera.</title>
        <authorList>
            <person name="Sun Z."/>
            <person name="Harris H.M."/>
            <person name="McCann A."/>
            <person name="Guo C."/>
            <person name="Argimon S."/>
            <person name="Zhang W."/>
            <person name="Yang X."/>
            <person name="Jeffery I.B."/>
            <person name="Cooney J.C."/>
            <person name="Kagawa T.F."/>
            <person name="Liu W."/>
            <person name="Song Y."/>
            <person name="Salvetti E."/>
            <person name="Wrobel A."/>
            <person name="Rasinkangas P."/>
            <person name="Parkhill J."/>
            <person name="Rea M.C."/>
            <person name="O'Sullivan O."/>
            <person name="Ritari J."/>
            <person name="Douillard F.P."/>
            <person name="Paul Ross R."/>
            <person name="Yang R."/>
            <person name="Briner A.E."/>
            <person name="Felis G.E."/>
            <person name="de Vos W.M."/>
            <person name="Barrangou R."/>
            <person name="Klaenhammer T.R."/>
            <person name="Caufield P.W."/>
            <person name="Cui Y."/>
            <person name="Zhang H."/>
            <person name="O'Toole P.W."/>
        </authorList>
    </citation>
    <scope>NUCLEOTIDE SEQUENCE [LARGE SCALE GENOMIC DNA]</scope>
    <source>
        <strain evidence="5 6">DSM 18793</strain>
    </source>
</reference>
<dbReference type="PIRSF" id="PIRSF006078">
    <property type="entry name" value="GlxK"/>
    <property type="match status" value="1"/>
</dbReference>